<protein>
    <submittedName>
        <fullName evidence="1">Uncharacterized protein</fullName>
    </submittedName>
</protein>
<name>A0A6C0APK6_9ZZZZ</name>
<dbReference type="EMBL" id="MN740732">
    <property type="protein sequence ID" value="QHS81255.1"/>
    <property type="molecule type" value="Genomic_DNA"/>
</dbReference>
<reference evidence="1" key="1">
    <citation type="journal article" date="2020" name="Nature">
        <title>Giant virus diversity and host interactions through global metagenomics.</title>
        <authorList>
            <person name="Schulz F."/>
            <person name="Roux S."/>
            <person name="Paez-Espino D."/>
            <person name="Jungbluth S."/>
            <person name="Walsh D.A."/>
            <person name="Denef V.J."/>
            <person name="McMahon K.D."/>
            <person name="Konstantinidis K.T."/>
            <person name="Eloe-Fadrosh E.A."/>
            <person name="Kyrpides N.C."/>
            <person name="Woyke T."/>
        </authorList>
    </citation>
    <scope>NUCLEOTIDE SEQUENCE</scope>
    <source>
        <strain evidence="1">GVMAG-S-1101161-73</strain>
    </source>
</reference>
<proteinExistence type="predicted"/>
<sequence>MQREGFQVNESVSTRAANIQKYYSRTLPNIIYNNSPSIDLVNLTKTSNTRFSKTNSVLNNDWKKSFDLNSNNAYTNQVATCENSGNGDKFAHLTSLANSVDKNSRLRCGWVYNTSDYTQGHGALGINSGPLNASASGTWMWDLNEAKKRYNTDICKNITDCGDIGASMYQGKCGWCKKSGKAVPLNGKVAAYPFSPNTACPTARLVTSASSCPAPGSNTENFINPVSCNPSANGSIPRDCLMQKVVGAGCSDAGSLYQALKSGSDNDYMSVLKKQQAWAVYQDRANTPLDAAGLSSGKISVADALNGFNRVREQASSGANGGLENAARDLCLKAGTIDSYDFCSEISDSQNGPFALECLQDAFLKAGGQKSGRKYPSSSNASSWNGLGRWSKVKSGIQELYNDTKSTDRVMQENAMMDFYGIQLENKQKALTVRVGQNCDNYSGWQKDLAIGSWVARIHFPFDASYITVPSGLVAQLINNKGESHFVNGPGEFSFCSKAGFNDNVKKITVMEPSIRLSEHCDSDGWQKFLGKGEWSSGSGFPSDASFITVPSGLSATLVNGRNEKLIVYGPRKFSFCSWPWFNDNVRQITVSDYES</sequence>
<organism evidence="1">
    <name type="scientific">viral metagenome</name>
    <dbReference type="NCBI Taxonomy" id="1070528"/>
    <lineage>
        <taxon>unclassified sequences</taxon>
        <taxon>metagenomes</taxon>
        <taxon>organismal metagenomes</taxon>
    </lineage>
</organism>
<evidence type="ECO:0000313" key="1">
    <source>
        <dbReference type="EMBL" id="QHS81255.1"/>
    </source>
</evidence>
<dbReference type="AlphaFoldDB" id="A0A6C0APK6"/>
<accession>A0A6C0APK6</accession>